<dbReference type="OrthoDB" id="426151at2759"/>
<gene>
    <name evidence="3" type="primary">cgt</name>
    <name evidence="3" type="ORF">SNEC2469_LOCUS11630</name>
</gene>
<comment type="caution">
    <text evidence="3">The sequence shown here is derived from an EMBL/GenBank/DDBJ whole genome shotgun (WGS) entry which is preliminary data.</text>
</comment>
<keyword evidence="2" id="KW-0812">Transmembrane</keyword>
<protein>
    <submittedName>
        <fullName evidence="3">Cgt protein</fullName>
    </submittedName>
</protein>
<evidence type="ECO:0000256" key="1">
    <source>
        <dbReference type="SAM" id="MobiDB-lite"/>
    </source>
</evidence>
<feature type="compositionally biased region" description="Polar residues" evidence="1">
    <location>
        <begin position="276"/>
        <end position="285"/>
    </location>
</feature>
<keyword evidence="2" id="KW-1133">Transmembrane helix</keyword>
<feature type="compositionally biased region" description="Basic and acidic residues" evidence="1">
    <location>
        <begin position="286"/>
        <end position="297"/>
    </location>
</feature>
<proteinExistence type="predicted"/>
<evidence type="ECO:0000313" key="4">
    <source>
        <dbReference type="Proteomes" id="UP000601435"/>
    </source>
</evidence>
<reference evidence="3" key="1">
    <citation type="submission" date="2021-02" db="EMBL/GenBank/DDBJ databases">
        <authorList>
            <person name="Dougan E. K."/>
            <person name="Rhodes N."/>
            <person name="Thang M."/>
            <person name="Chan C."/>
        </authorList>
    </citation>
    <scope>NUCLEOTIDE SEQUENCE</scope>
</reference>
<evidence type="ECO:0000256" key="2">
    <source>
        <dbReference type="SAM" id="Phobius"/>
    </source>
</evidence>
<dbReference type="AlphaFoldDB" id="A0A812R6C8"/>
<evidence type="ECO:0000313" key="3">
    <source>
        <dbReference type="EMBL" id="CAE7423992.1"/>
    </source>
</evidence>
<feature type="transmembrane region" description="Helical" evidence="2">
    <location>
        <begin position="22"/>
        <end position="41"/>
    </location>
</feature>
<feature type="region of interest" description="Disordered" evidence="1">
    <location>
        <begin position="256"/>
        <end position="305"/>
    </location>
</feature>
<feature type="region of interest" description="Disordered" evidence="1">
    <location>
        <begin position="328"/>
        <end position="361"/>
    </location>
</feature>
<dbReference type="EMBL" id="CAJNJA010018475">
    <property type="protein sequence ID" value="CAE7423992.1"/>
    <property type="molecule type" value="Genomic_DNA"/>
</dbReference>
<feature type="compositionally biased region" description="Basic and acidic residues" evidence="1">
    <location>
        <begin position="259"/>
        <end position="268"/>
    </location>
</feature>
<name>A0A812R6C8_9DINO</name>
<keyword evidence="4" id="KW-1185">Reference proteome</keyword>
<organism evidence="3 4">
    <name type="scientific">Symbiodinium necroappetens</name>
    <dbReference type="NCBI Taxonomy" id="1628268"/>
    <lineage>
        <taxon>Eukaryota</taxon>
        <taxon>Sar</taxon>
        <taxon>Alveolata</taxon>
        <taxon>Dinophyceae</taxon>
        <taxon>Suessiales</taxon>
        <taxon>Symbiodiniaceae</taxon>
        <taxon>Symbiodinium</taxon>
    </lineage>
</organism>
<dbReference type="Proteomes" id="UP000601435">
    <property type="component" value="Unassembled WGS sequence"/>
</dbReference>
<keyword evidence="2" id="KW-0472">Membrane</keyword>
<accession>A0A812R6C8</accession>
<sequence>MGPGSLRPGWAECGFKMRGRPLGPYSVGGVVCAVALLVVFVKSGHRVKATLASFGALLVFWRLRARLHRAPKACKLRKSVHFNMRVGCMSVPNLLDLPENRKAALWWQPDDFAEFLKVRLEIAKAYKTAAQSLGVEMPSVCSVGPHARRAYVAMVEAYPSLKDESRRGLGLGRKRQRAKNRDAYIAAVVKEQQRQHDLSHFDEEAIAAVAMRVSQQDRDYAHFLAKMYFEQDRADEAGTTIDADITAALFNLNNPASIADDRGCSKETIDDEENSPSRQHTQQQPGEDRYTEEEVKWEGTPQGTHSVALTKGWGLSKDKLQAAGLSATGHSLLKRSRDAPCPQEDSELSSAESDGVGSEYD</sequence>